<dbReference type="AlphaFoldDB" id="A0A8S2CPN3"/>
<dbReference type="GO" id="GO:0000785">
    <property type="term" value="C:chromatin"/>
    <property type="evidence" value="ECO:0007669"/>
    <property type="project" value="TreeGrafter"/>
</dbReference>
<dbReference type="Pfam" id="PF02891">
    <property type="entry name" value="zf-MIZ"/>
    <property type="match status" value="1"/>
</dbReference>
<sequence>MQEFLPSNGEYYNDAQLRAWNHNNGYYTPHPMFNENVWAQQQMMNAQNQQFSAARMGDTGGGTGTWPANPHSQLGYVQHPSVANPSQMSNGTINGVYSSKMSQNYAATQMTYNAPSSNTVLNQYPPTNYIDPYGMHSSQAAAMHQQRMIQAMSKGSLGPVASYHQTLSKNSRALPYPTNPQVIVMNKRMYSSTALNAMNPTANQYTPQQIQMYPSYDVPNNTNNMQRLARLKQQQAAYQYVQQQEQQQQQMQQQSLSTSTLPSASTTTTVTSQQEQATVPQQVQSNVVVANNQQSSTQPSRMSSSTPDPVSNYIAPTPPATPYNSQHDGKLSANTNNSARREDIRITLPLPNAVVVSPFQVPHDNNSPKENPLEFDLRGDIYNKLKATQDYDIQLKFYSKEDLTQAPFWPNCVSITVNCQPLHPERKYHSLYFKQFCKQGVNQLIITTTGCILKHNFNLNVAADGTFGDGIEPMQTKLPLKCPISLQRIGLPARGRHCTHIQCYDLHSFLILNCERIVWLCPLCTKHLTHDILEVDQSLWSILDNKASEDIDDILMDIHGNWKPLINRMLKYLSHTQQQQYQQHQQYSTIKDESTTNPLYTITNASTPLLNEYNVKTSMKYQQLTPNTSLPTVQSWQMNLPSPYSPSLHQSENISLFSVQQSPLQHQQFTSPVSNPGTPSMLHGTEYSTVPCLSNHHPPGSVNSITDALCPGESNDRRLTPGPPSVGTSKVPYHQNGFPHTPHTPSMMPSTPNPLSAPATPQTAGPRSVAPLPNNILSTTSMSSTEYQTDQTQQSMPTLPNDIQQQQEFHFYDSHPTNNIKLNEPASNQDLTSNATNTEQKDLKTIHSDLDAYFKDTNNFTDDITSDLLDDIDDLAETYLGSSTTTPNITTADDLLINLLCSDDVISSTSTTQS</sequence>
<keyword evidence="1" id="KW-0479">Metal-binding</keyword>
<dbReference type="GO" id="GO:0006357">
    <property type="term" value="P:regulation of transcription by RNA polymerase II"/>
    <property type="evidence" value="ECO:0007669"/>
    <property type="project" value="TreeGrafter"/>
</dbReference>
<feature type="compositionally biased region" description="Low complexity" evidence="5">
    <location>
        <begin position="739"/>
        <end position="750"/>
    </location>
</feature>
<dbReference type="InterPro" id="IPR004181">
    <property type="entry name" value="Znf_MIZ"/>
</dbReference>
<dbReference type="EMBL" id="CAJOBA010000719">
    <property type="protein sequence ID" value="CAF3551919.1"/>
    <property type="molecule type" value="Genomic_DNA"/>
</dbReference>
<dbReference type="GO" id="GO:0061665">
    <property type="term" value="F:SUMO ligase activity"/>
    <property type="evidence" value="ECO:0007669"/>
    <property type="project" value="TreeGrafter"/>
</dbReference>
<evidence type="ECO:0000313" key="9">
    <source>
        <dbReference type="Proteomes" id="UP000677228"/>
    </source>
</evidence>
<feature type="region of interest" description="Disordered" evidence="5">
    <location>
        <begin position="703"/>
        <end position="777"/>
    </location>
</feature>
<feature type="domain" description="SP-RING-type" evidence="6">
    <location>
        <begin position="467"/>
        <end position="548"/>
    </location>
</feature>
<evidence type="ECO:0000313" key="8">
    <source>
        <dbReference type="EMBL" id="CAF3551919.1"/>
    </source>
</evidence>
<evidence type="ECO:0000256" key="5">
    <source>
        <dbReference type="SAM" id="MobiDB-lite"/>
    </source>
</evidence>
<accession>A0A8S2CPN3</accession>
<protein>
    <recommendedName>
        <fullName evidence="6">SP-RING-type domain-containing protein</fullName>
    </recommendedName>
</protein>
<gene>
    <name evidence="7" type="ORF">OVA965_LOCUS3086</name>
    <name evidence="8" type="ORF">TMI583_LOCUS3085</name>
</gene>
<dbReference type="GO" id="GO:0003712">
    <property type="term" value="F:transcription coregulator activity"/>
    <property type="evidence" value="ECO:0007669"/>
    <property type="project" value="TreeGrafter"/>
</dbReference>
<keyword evidence="3" id="KW-0862">Zinc</keyword>
<evidence type="ECO:0000259" key="6">
    <source>
        <dbReference type="PROSITE" id="PS51044"/>
    </source>
</evidence>
<reference evidence="7" key="1">
    <citation type="submission" date="2021-02" db="EMBL/GenBank/DDBJ databases">
        <authorList>
            <person name="Nowell W R."/>
        </authorList>
    </citation>
    <scope>NUCLEOTIDE SEQUENCE</scope>
</reference>
<dbReference type="Pfam" id="PF25527">
    <property type="entry name" value="GBD-like_ZMIZ1_ZMIZ2"/>
    <property type="match status" value="1"/>
</dbReference>
<evidence type="ECO:0000256" key="1">
    <source>
        <dbReference type="ARBA" id="ARBA00022723"/>
    </source>
</evidence>
<keyword evidence="2 4" id="KW-0863">Zinc-finger</keyword>
<comment type="caution">
    <text evidence="7">The sequence shown here is derived from an EMBL/GenBank/DDBJ whole genome shotgun (WGS) entry which is preliminary data.</text>
</comment>
<evidence type="ECO:0000256" key="4">
    <source>
        <dbReference type="PROSITE-ProRule" id="PRU00452"/>
    </source>
</evidence>
<evidence type="ECO:0000313" key="7">
    <source>
        <dbReference type="EMBL" id="CAF0771060.1"/>
    </source>
</evidence>
<dbReference type="GO" id="GO:0008270">
    <property type="term" value="F:zinc ion binding"/>
    <property type="evidence" value="ECO:0007669"/>
    <property type="project" value="UniProtKB-KW"/>
</dbReference>
<dbReference type="Gene3D" id="3.30.40.10">
    <property type="entry name" value="Zinc/RING finger domain, C3HC4 (zinc finger)"/>
    <property type="match status" value="1"/>
</dbReference>
<feature type="compositionally biased region" description="Polar residues" evidence="5">
    <location>
        <begin position="322"/>
        <end position="335"/>
    </location>
</feature>
<dbReference type="EMBL" id="CAJNOK010000719">
    <property type="protein sequence ID" value="CAF0771060.1"/>
    <property type="molecule type" value="Genomic_DNA"/>
</dbReference>
<dbReference type="GO" id="GO:0016925">
    <property type="term" value="P:protein sumoylation"/>
    <property type="evidence" value="ECO:0007669"/>
    <property type="project" value="TreeGrafter"/>
</dbReference>
<name>A0A8S2CPN3_9BILA</name>
<feature type="compositionally biased region" description="Low complexity" evidence="5">
    <location>
        <begin position="253"/>
        <end position="307"/>
    </location>
</feature>
<dbReference type="Proteomes" id="UP000677228">
    <property type="component" value="Unassembled WGS sequence"/>
</dbReference>
<dbReference type="PROSITE" id="PS51044">
    <property type="entry name" value="ZF_SP_RING"/>
    <property type="match status" value="1"/>
</dbReference>
<organism evidence="7 9">
    <name type="scientific">Didymodactylos carnosus</name>
    <dbReference type="NCBI Taxonomy" id="1234261"/>
    <lineage>
        <taxon>Eukaryota</taxon>
        <taxon>Metazoa</taxon>
        <taxon>Spiralia</taxon>
        <taxon>Gnathifera</taxon>
        <taxon>Rotifera</taxon>
        <taxon>Eurotatoria</taxon>
        <taxon>Bdelloidea</taxon>
        <taxon>Philodinida</taxon>
        <taxon>Philodinidae</taxon>
        <taxon>Didymodactylos</taxon>
    </lineage>
</organism>
<dbReference type="Proteomes" id="UP000682733">
    <property type="component" value="Unassembled WGS sequence"/>
</dbReference>
<feature type="region of interest" description="Disordered" evidence="5">
    <location>
        <begin position="253"/>
        <end position="335"/>
    </location>
</feature>
<proteinExistence type="predicted"/>
<dbReference type="InterPro" id="IPR057847">
    <property type="entry name" value="ZMIZ1/ZMIZ2_GBD-like"/>
</dbReference>
<evidence type="ECO:0000256" key="2">
    <source>
        <dbReference type="ARBA" id="ARBA00022771"/>
    </source>
</evidence>
<dbReference type="PANTHER" id="PTHR10782:SF4">
    <property type="entry name" value="TONALLI, ISOFORM E"/>
    <property type="match status" value="1"/>
</dbReference>
<dbReference type="PANTHER" id="PTHR10782">
    <property type="entry name" value="ZINC FINGER MIZ DOMAIN-CONTAINING PROTEIN"/>
    <property type="match status" value="1"/>
</dbReference>
<evidence type="ECO:0000256" key="3">
    <source>
        <dbReference type="ARBA" id="ARBA00022833"/>
    </source>
</evidence>
<dbReference type="InterPro" id="IPR013083">
    <property type="entry name" value="Znf_RING/FYVE/PHD"/>
</dbReference>